<proteinExistence type="predicted"/>
<organism evidence="1 2">
    <name type="scientific">Sanguibacter hominis ATCC BAA-789</name>
    <dbReference type="NCBI Taxonomy" id="1312740"/>
    <lineage>
        <taxon>Bacteria</taxon>
        <taxon>Bacillati</taxon>
        <taxon>Actinomycetota</taxon>
        <taxon>Actinomycetes</taxon>
        <taxon>Micrococcales</taxon>
        <taxon>Sanguibacteraceae</taxon>
        <taxon>Sanguibacter</taxon>
    </lineage>
</organism>
<sequence length="134" mass="15307">MKSLRRKGSSTYRKYLRSPGWHARRATWFEANAENDGKVPCVVCRSRLSVHTLQLHHVDYRGVVELAGGRWASRERDDDLMPFCADCHEQLHTLFDGNPGWKALGRRAATTRAVGKMQRRLARYLAATLAREGL</sequence>
<keyword evidence="2" id="KW-1185">Reference proteome</keyword>
<comment type="caution">
    <text evidence="1">The sequence shown here is derived from an EMBL/GenBank/DDBJ whole genome shotgun (WGS) entry which is preliminary data.</text>
</comment>
<accession>A0A9X5ISQ2</accession>
<gene>
    <name evidence="1" type="ORF">HF995_13455</name>
</gene>
<dbReference type="Proteomes" id="UP000774283">
    <property type="component" value="Unassembled WGS sequence"/>
</dbReference>
<evidence type="ECO:0000313" key="2">
    <source>
        <dbReference type="Proteomes" id="UP000774283"/>
    </source>
</evidence>
<dbReference type="AlphaFoldDB" id="A0A9X5ISQ2"/>
<evidence type="ECO:0008006" key="3">
    <source>
        <dbReference type="Google" id="ProtNLM"/>
    </source>
</evidence>
<protein>
    <recommendedName>
        <fullName evidence="3">HNH domain-containing protein</fullName>
    </recommendedName>
</protein>
<dbReference type="EMBL" id="JAAXOW010000007">
    <property type="protein sequence ID" value="NKX94263.1"/>
    <property type="molecule type" value="Genomic_DNA"/>
</dbReference>
<reference evidence="1 2" key="1">
    <citation type="submission" date="2020-04" db="EMBL/GenBank/DDBJ databases">
        <title>MicrobeNet Type strains.</title>
        <authorList>
            <person name="Nicholson A.C."/>
        </authorList>
    </citation>
    <scope>NUCLEOTIDE SEQUENCE [LARGE SCALE GENOMIC DNA]</scope>
    <source>
        <strain evidence="1 2">ATCC BAA-789</strain>
    </source>
</reference>
<name>A0A9X5ISQ2_9MICO</name>
<evidence type="ECO:0000313" key="1">
    <source>
        <dbReference type="EMBL" id="NKX94263.1"/>
    </source>
</evidence>
<dbReference type="RefSeq" id="WP_168448337.1">
    <property type="nucleotide sequence ID" value="NZ_JAAXOW010000007.1"/>
</dbReference>